<comment type="caution">
    <text evidence="2">The sequence shown here is derived from an EMBL/GenBank/DDBJ whole genome shotgun (WGS) entry which is preliminary data.</text>
</comment>
<feature type="region of interest" description="Disordered" evidence="1">
    <location>
        <begin position="234"/>
        <end position="282"/>
    </location>
</feature>
<sequence>MGEPHKFHLFNCDRVYKLDSIEQFLVATKAKLGFEFSVEKHYFSLSRISELSDQTIPKLQMDFAVLAVHANESRLSINEDMEYGYTKVYRALLQSTAIAAPKGVTTDHERELWENKAEQPLSRKNVAQEEREDASLSSSRPTSLARGKAEEGAQPVKKVSFLSNEGRQLEVEKVIFTICGPCPLPRSREEIFEQTIEGILKEKEKGLTVWLEDGKLNVEPDVLIQLMLQTSTMEDTETRKSYLGESSKPTNGASASISDASQSQQPGDRMTNPPVLEPYHDPDVHLDEEYNVQPPKVRQLPAAPNCEGLDANEALVLKTRIRYGKISFAPEDLEFLYPDWETPLHIVASLEREYSAISNGELCIISDEKGNLRCKVQFGRMATCLLV</sequence>
<dbReference type="AlphaFoldDB" id="A0A9X0CV95"/>
<dbReference type="OrthoDB" id="10065203at2759"/>
<feature type="compositionally biased region" description="Low complexity" evidence="1">
    <location>
        <begin position="253"/>
        <end position="265"/>
    </location>
</feature>
<feature type="region of interest" description="Disordered" evidence="1">
    <location>
        <begin position="109"/>
        <end position="151"/>
    </location>
</feature>
<keyword evidence="3" id="KW-1185">Reference proteome</keyword>
<reference evidence="2" key="1">
    <citation type="submission" date="2023-01" db="EMBL/GenBank/DDBJ databases">
        <title>Genome assembly of the deep-sea coral Lophelia pertusa.</title>
        <authorList>
            <person name="Herrera S."/>
            <person name="Cordes E."/>
        </authorList>
    </citation>
    <scope>NUCLEOTIDE SEQUENCE</scope>
    <source>
        <strain evidence="2">USNM1676648</strain>
        <tissue evidence="2">Polyp</tissue>
    </source>
</reference>
<gene>
    <name evidence="2" type="ORF">OS493_031769</name>
</gene>
<dbReference type="EMBL" id="MU826387">
    <property type="protein sequence ID" value="KAJ7376890.1"/>
    <property type="molecule type" value="Genomic_DNA"/>
</dbReference>
<accession>A0A9X0CV95</accession>
<name>A0A9X0CV95_9CNID</name>
<evidence type="ECO:0000256" key="1">
    <source>
        <dbReference type="SAM" id="MobiDB-lite"/>
    </source>
</evidence>
<evidence type="ECO:0000313" key="2">
    <source>
        <dbReference type="EMBL" id="KAJ7376890.1"/>
    </source>
</evidence>
<protein>
    <submittedName>
        <fullName evidence="2">Uncharacterized protein</fullName>
    </submittedName>
</protein>
<dbReference type="Proteomes" id="UP001163046">
    <property type="component" value="Unassembled WGS sequence"/>
</dbReference>
<proteinExistence type="predicted"/>
<evidence type="ECO:0000313" key="3">
    <source>
        <dbReference type="Proteomes" id="UP001163046"/>
    </source>
</evidence>
<organism evidence="2 3">
    <name type="scientific">Desmophyllum pertusum</name>
    <dbReference type="NCBI Taxonomy" id="174260"/>
    <lineage>
        <taxon>Eukaryota</taxon>
        <taxon>Metazoa</taxon>
        <taxon>Cnidaria</taxon>
        <taxon>Anthozoa</taxon>
        <taxon>Hexacorallia</taxon>
        <taxon>Scleractinia</taxon>
        <taxon>Caryophylliina</taxon>
        <taxon>Caryophylliidae</taxon>
        <taxon>Desmophyllum</taxon>
    </lineage>
</organism>